<dbReference type="EMBL" id="LDTD01000056">
    <property type="protein sequence ID" value="KTT70172.1"/>
    <property type="molecule type" value="Genomic_DNA"/>
</dbReference>
<dbReference type="Proteomes" id="UP000072867">
    <property type="component" value="Unassembled WGS sequence"/>
</dbReference>
<gene>
    <name evidence="1" type="ORF">NS319_08505</name>
</gene>
<dbReference type="InterPro" id="IPR036514">
    <property type="entry name" value="SGNH_hydro_sf"/>
</dbReference>
<comment type="caution">
    <text evidence="1">The sequence shown here is derived from an EMBL/GenBank/DDBJ whole genome shotgun (WGS) entry which is preliminary data.</text>
</comment>
<name>A0A147HYZ2_9SPHN</name>
<dbReference type="Gene3D" id="3.40.50.1110">
    <property type="entry name" value="SGNH hydrolase"/>
    <property type="match status" value="1"/>
</dbReference>
<protein>
    <submittedName>
        <fullName evidence="1">Uncharacterized protein</fullName>
    </submittedName>
</protein>
<proteinExistence type="predicted"/>
<evidence type="ECO:0000313" key="2">
    <source>
        <dbReference type="Proteomes" id="UP000072867"/>
    </source>
</evidence>
<dbReference type="AlphaFoldDB" id="A0A147HYZ2"/>
<dbReference type="SUPFAM" id="SSF52266">
    <property type="entry name" value="SGNH hydrolase"/>
    <property type="match status" value="1"/>
</dbReference>
<accession>A0A147HYZ2</accession>
<dbReference type="GO" id="GO:0016788">
    <property type="term" value="F:hydrolase activity, acting on ester bonds"/>
    <property type="evidence" value="ECO:0007669"/>
    <property type="project" value="UniProtKB-ARBA"/>
</dbReference>
<dbReference type="PATRIC" id="fig|33051.3.peg.2837"/>
<dbReference type="RefSeq" id="WP_058733239.1">
    <property type="nucleotide sequence ID" value="NZ_LDTD01000056.1"/>
</dbReference>
<sequence>MATAACLPIAADRAGACVRTIFFVGLDLTGVPLALEARLNPETPGPAPIALGMGATANAEGLRLIDVTVNAGVPTSQIVLRVNESTMKDAAKLPYSGELGSSSPLYYDLIGIFGQDKRRLVYGTFTPLPTVYGMSGAPADRPMGYGSSPFDAGGAWNSARVTFGDDTVAVTIDGADLVGAIARDAQVFSQVAADMAGQSGAARNEAQLAAAIAAGFVDGVLYPSPAAGLAAVADGKYFTVRGGNDATYALLYQRQGSVAVMRSTVAASAPVVADAATFAAAEAGPRGEAVVLESGASVPRDAVPQKRYRGGPIWLGDVPRDHNHSIAGAVIALEEMCSLGDLTNTLGAIDAGFFRMGELGDSITKGSQVNLDDGLGAMDGRALASVLPASIRFEVASFAIPGKSGHDFIRSDYKAASAVTDPSTQFSFPEQRIRMRQFFDWKGGTQPGLTWPQHVFLPANKPHLLVNRLGENSWPETLTNFASDLRASVALVQAEGGVDQALQTPILPTRADPAYAAQEKPLRAIASVIRSVAKQYGLTLFDAQRLQDVWRDGVDTVDMLTVKGQDIVPSDWVTPPGFTPPTFASNLPTFSAPGMIVRTDLMAKNGRQSVTVVAASATAAAGVAWRVDSGNYRRRYIFDVAGGPTPKARFYFQDPALPGGQQAISSYDIAPGTDGYYTLEPEFEDGKVILVVNGVQLDVQYVDHSHDWGLMGLIGEGGGRVVSYQTWTGWPRPATFQQLSDRDLFGDGSFGTFGVDCYVSGDAEHHPHANGLKLIIHAAQQRFFALLAAAARMPTAPPPIDPILVTDNDTVLSASDYVDVTVNGSAASGSQIVGNDGDVAITGSKLINVTVPSTPVAVKVRRSGTDYMTASVTVATKGWWRFDVFAEYSSGPTRAQMLVIPTRVKKVEA</sequence>
<reference evidence="1 2" key="1">
    <citation type="journal article" date="2016" name="Front. Microbiol.">
        <title>Genomic Resource of Rice Seed Associated Bacteria.</title>
        <authorList>
            <person name="Midha S."/>
            <person name="Bansal K."/>
            <person name="Sharma S."/>
            <person name="Kumar N."/>
            <person name="Patil P.P."/>
            <person name="Chaudhry V."/>
            <person name="Patil P.B."/>
        </authorList>
    </citation>
    <scope>NUCLEOTIDE SEQUENCE [LARGE SCALE GENOMIC DNA]</scope>
    <source>
        <strain evidence="1 2">NS319</strain>
    </source>
</reference>
<evidence type="ECO:0000313" key="1">
    <source>
        <dbReference type="EMBL" id="KTT70172.1"/>
    </source>
</evidence>
<organism evidence="1 2">
    <name type="scientific">Sphingomonas sanguinis</name>
    <dbReference type="NCBI Taxonomy" id="33051"/>
    <lineage>
        <taxon>Bacteria</taxon>
        <taxon>Pseudomonadati</taxon>
        <taxon>Pseudomonadota</taxon>
        <taxon>Alphaproteobacteria</taxon>
        <taxon>Sphingomonadales</taxon>
        <taxon>Sphingomonadaceae</taxon>
        <taxon>Sphingomonas</taxon>
    </lineage>
</organism>